<comment type="caution">
    <text evidence="10">The sequence shown here is derived from an EMBL/GenBank/DDBJ whole genome shotgun (WGS) entry which is preliminary data.</text>
</comment>
<comment type="catalytic activity">
    <reaction evidence="1">
        <text>ATP + protein L-histidine = ADP + protein N-phospho-L-histidine.</text>
        <dbReference type="EC" id="2.7.13.3"/>
    </reaction>
</comment>
<dbReference type="InterPro" id="IPR011006">
    <property type="entry name" value="CheY-like_superfamily"/>
</dbReference>
<dbReference type="PANTHER" id="PTHR43065:SF50">
    <property type="entry name" value="HISTIDINE KINASE"/>
    <property type="match status" value="1"/>
</dbReference>
<evidence type="ECO:0000256" key="1">
    <source>
        <dbReference type="ARBA" id="ARBA00000085"/>
    </source>
</evidence>
<dbReference type="SUPFAM" id="SSF55874">
    <property type="entry name" value="ATPase domain of HSP90 chaperone/DNA topoisomerase II/histidine kinase"/>
    <property type="match status" value="1"/>
</dbReference>
<dbReference type="CDD" id="cd17536">
    <property type="entry name" value="REC_YesN-like"/>
    <property type="match status" value="1"/>
</dbReference>
<dbReference type="RefSeq" id="WP_172189479.1">
    <property type="nucleotide sequence ID" value="NZ_CAWPPK010000279.1"/>
</dbReference>
<evidence type="ECO:0000259" key="8">
    <source>
        <dbReference type="PROSITE" id="PS50109"/>
    </source>
</evidence>
<proteinExistence type="predicted"/>
<evidence type="ECO:0000256" key="4">
    <source>
        <dbReference type="ARBA" id="ARBA00022777"/>
    </source>
</evidence>
<evidence type="ECO:0000256" key="3">
    <source>
        <dbReference type="ARBA" id="ARBA00022553"/>
    </source>
</evidence>
<dbReference type="SUPFAM" id="SSF47384">
    <property type="entry name" value="Homodimeric domain of signal transducing histidine kinase"/>
    <property type="match status" value="1"/>
</dbReference>
<dbReference type="InterPro" id="IPR036097">
    <property type="entry name" value="HisK_dim/P_sf"/>
</dbReference>
<dbReference type="InterPro" id="IPR001789">
    <property type="entry name" value="Sig_transdc_resp-reg_receiver"/>
</dbReference>
<feature type="modified residue" description="4-aspartylphosphate" evidence="6">
    <location>
        <position position="58"/>
    </location>
</feature>
<keyword evidence="5" id="KW-0902">Two-component regulatory system</keyword>
<evidence type="ECO:0000313" key="11">
    <source>
        <dbReference type="Proteomes" id="UP000702425"/>
    </source>
</evidence>
<dbReference type="Pfam" id="PF02518">
    <property type="entry name" value="HATPase_c"/>
    <property type="match status" value="1"/>
</dbReference>
<dbReference type="PROSITE" id="PS50110">
    <property type="entry name" value="RESPONSE_REGULATORY"/>
    <property type="match status" value="1"/>
</dbReference>
<dbReference type="Pfam" id="PF00072">
    <property type="entry name" value="Response_reg"/>
    <property type="match status" value="1"/>
</dbReference>
<evidence type="ECO:0000256" key="5">
    <source>
        <dbReference type="ARBA" id="ARBA00023012"/>
    </source>
</evidence>
<accession>A0ABX2CZS0</accession>
<keyword evidence="4 10" id="KW-0418">Kinase</keyword>
<feature type="coiled-coil region" evidence="7">
    <location>
        <begin position="112"/>
        <end position="146"/>
    </location>
</feature>
<dbReference type="SMART" id="SM00448">
    <property type="entry name" value="REC"/>
    <property type="match status" value="1"/>
</dbReference>
<evidence type="ECO:0000259" key="9">
    <source>
        <dbReference type="PROSITE" id="PS50110"/>
    </source>
</evidence>
<dbReference type="InterPro" id="IPR005467">
    <property type="entry name" value="His_kinase_dom"/>
</dbReference>
<dbReference type="Gene3D" id="3.40.50.2300">
    <property type="match status" value="1"/>
</dbReference>
<evidence type="ECO:0000313" key="10">
    <source>
        <dbReference type="EMBL" id="NQE35806.1"/>
    </source>
</evidence>
<feature type="domain" description="Histidine kinase" evidence="8">
    <location>
        <begin position="158"/>
        <end position="424"/>
    </location>
</feature>
<dbReference type="Gene3D" id="3.30.565.10">
    <property type="entry name" value="Histidine kinase-like ATPase, C-terminal domain"/>
    <property type="match status" value="1"/>
</dbReference>
<keyword evidence="7" id="KW-0175">Coiled coil</keyword>
<evidence type="ECO:0000256" key="7">
    <source>
        <dbReference type="SAM" id="Coils"/>
    </source>
</evidence>
<dbReference type="PRINTS" id="PR00344">
    <property type="entry name" value="BCTRLSENSOR"/>
</dbReference>
<dbReference type="SUPFAM" id="SSF52172">
    <property type="entry name" value="CheY-like"/>
    <property type="match status" value="1"/>
</dbReference>
<reference evidence="10 11" key="1">
    <citation type="journal article" date="2020" name="Sci. Rep.">
        <title>A novel cyanobacterial geosmin producer, revising GeoA distribution and dispersion patterns in Bacteria.</title>
        <authorList>
            <person name="Churro C."/>
            <person name="Semedo-Aguiar A.P."/>
            <person name="Silva A.D."/>
            <person name="Pereira-Leal J.B."/>
            <person name="Leite R.B."/>
        </authorList>
    </citation>
    <scope>NUCLEOTIDE SEQUENCE [LARGE SCALE GENOMIC DNA]</scope>
    <source>
        <strain evidence="10 11">IPMA8</strain>
    </source>
</reference>
<protein>
    <recommendedName>
        <fullName evidence="2">histidine kinase</fullName>
        <ecNumber evidence="2">2.7.13.3</ecNumber>
    </recommendedName>
</protein>
<dbReference type="GO" id="GO:0004673">
    <property type="term" value="F:protein histidine kinase activity"/>
    <property type="evidence" value="ECO:0007669"/>
    <property type="project" value="UniProtKB-EC"/>
</dbReference>
<dbReference type="PANTHER" id="PTHR43065">
    <property type="entry name" value="SENSOR HISTIDINE KINASE"/>
    <property type="match status" value="1"/>
</dbReference>
<dbReference type="EC" id="2.7.13.3" evidence="2"/>
<dbReference type="PROSITE" id="PS50109">
    <property type="entry name" value="HIS_KIN"/>
    <property type="match status" value="1"/>
</dbReference>
<dbReference type="InterPro" id="IPR004358">
    <property type="entry name" value="Sig_transdc_His_kin-like_C"/>
</dbReference>
<dbReference type="Proteomes" id="UP000702425">
    <property type="component" value="Unassembled WGS sequence"/>
</dbReference>
<dbReference type="InterPro" id="IPR003594">
    <property type="entry name" value="HATPase_dom"/>
</dbReference>
<dbReference type="InterPro" id="IPR036890">
    <property type="entry name" value="HATPase_C_sf"/>
</dbReference>
<keyword evidence="3 6" id="KW-0597">Phosphoprotein</keyword>
<dbReference type="EMBL" id="SRRZ01000064">
    <property type="protein sequence ID" value="NQE35806.1"/>
    <property type="molecule type" value="Genomic_DNA"/>
</dbReference>
<dbReference type="InterPro" id="IPR003661">
    <property type="entry name" value="HisK_dim/P_dom"/>
</dbReference>
<keyword evidence="11" id="KW-1185">Reference proteome</keyword>
<name>A0ABX2CZS0_9CYAN</name>
<dbReference type="SMART" id="SM00387">
    <property type="entry name" value="HATPase_c"/>
    <property type="match status" value="1"/>
</dbReference>
<evidence type="ECO:0000256" key="2">
    <source>
        <dbReference type="ARBA" id="ARBA00012438"/>
    </source>
</evidence>
<evidence type="ECO:0000256" key="6">
    <source>
        <dbReference type="PROSITE-ProRule" id="PRU00169"/>
    </source>
</evidence>
<dbReference type="Gene3D" id="1.10.287.130">
    <property type="match status" value="1"/>
</dbReference>
<dbReference type="CDD" id="cd00082">
    <property type="entry name" value="HisKA"/>
    <property type="match status" value="1"/>
</dbReference>
<gene>
    <name evidence="10" type="primary">kinE_5</name>
    <name evidence="10" type="ORF">E5S67_03542</name>
</gene>
<keyword evidence="10" id="KW-0808">Transferase</keyword>
<feature type="domain" description="Response regulatory" evidence="9">
    <location>
        <begin position="4"/>
        <end position="123"/>
    </location>
</feature>
<organism evidence="10 11">
    <name type="scientific">Microcoleus asticus IPMA8</name>
    <dbReference type="NCBI Taxonomy" id="2563858"/>
    <lineage>
        <taxon>Bacteria</taxon>
        <taxon>Bacillati</taxon>
        <taxon>Cyanobacteriota</taxon>
        <taxon>Cyanophyceae</taxon>
        <taxon>Oscillatoriophycideae</taxon>
        <taxon>Oscillatoriales</taxon>
        <taxon>Microcoleaceae</taxon>
        <taxon>Microcoleus</taxon>
        <taxon>Microcoleus asticus</taxon>
    </lineage>
</organism>
<sequence>MTAKILVVDDEQLLEYVIQQKFRQKIRVKEIEFVFAHNGREALEKIAESPPFDLVLTDINMPEMDGLTLLEKLSEIDNTLKAVVISAYGDMQNIRTAMNRGAFDFLTKPIDFQDMEITIQRALETVKQVRQNLTELQEVQTQLIQNEKMASVGQLVAGVAHEIYNPISFIIGNIEHAESYFQELMTALNIYQEHCSLNNPEVQTQIEALDLPFLLEDLPQMLSSMKEGTERIRGISVALRTFSRADTKSKVRFNIHEGIDSSLLILRHRLKANEGKPEIQVLKNYGELPPVECYPGQLNQVFLNIIANAIDALEEWDSGRSRDEIKAKPNFIRIRTFLTDESEKIIKNNSASHVIISIADNGMGMTEEVKGRVFNHLFTTKSVGKGTGLGLSISRSIVEEKHGGWLSCNSTPGEGTEFIIEIPT</sequence>